<evidence type="ECO:0000313" key="3">
    <source>
        <dbReference type="Proteomes" id="UP000567179"/>
    </source>
</evidence>
<feature type="region of interest" description="Disordered" evidence="1">
    <location>
        <begin position="1"/>
        <end position="31"/>
    </location>
</feature>
<dbReference type="AlphaFoldDB" id="A0A8H5EU52"/>
<gene>
    <name evidence="2" type="ORF">D9619_002964</name>
</gene>
<sequence length="181" mass="20525">MNNYGAHHASPRPLNTSASGQFASRITPREQSVEMAKAENRDPLHIIIHPETTFGLNVRDNRSFRLVDMFVGNSFHDKIRLPKPHVMVDAIIDTFLELGDGVLSQDGRGQLLVWLASIVDHGFRVMSTVPGEGQDAYALLGSIKQENRAYFEAWFDWDTLRKADVETYRDNRMTIINDKPT</sequence>
<dbReference type="Proteomes" id="UP000567179">
    <property type="component" value="Unassembled WGS sequence"/>
</dbReference>
<keyword evidence="3" id="KW-1185">Reference proteome</keyword>
<organism evidence="2 3">
    <name type="scientific">Psilocybe cf. subviscida</name>
    <dbReference type="NCBI Taxonomy" id="2480587"/>
    <lineage>
        <taxon>Eukaryota</taxon>
        <taxon>Fungi</taxon>
        <taxon>Dikarya</taxon>
        <taxon>Basidiomycota</taxon>
        <taxon>Agaricomycotina</taxon>
        <taxon>Agaricomycetes</taxon>
        <taxon>Agaricomycetidae</taxon>
        <taxon>Agaricales</taxon>
        <taxon>Agaricineae</taxon>
        <taxon>Strophariaceae</taxon>
        <taxon>Psilocybe</taxon>
    </lineage>
</organism>
<dbReference type="EMBL" id="JAACJJ010000056">
    <property type="protein sequence ID" value="KAF5312477.1"/>
    <property type="molecule type" value="Genomic_DNA"/>
</dbReference>
<evidence type="ECO:0000313" key="2">
    <source>
        <dbReference type="EMBL" id="KAF5312477.1"/>
    </source>
</evidence>
<reference evidence="2 3" key="1">
    <citation type="journal article" date="2020" name="ISME J.">
        <title>Uncovering the hidden diversity of litter-decomposition mechanisms in mushroom-forming fungi.</title>
        <authorList>
            <person name="Floudas D."/>
            <person name="Bentzer J."/>
            <person name="Ahren D."/>
            <person name="Johansson T."/>
            <person name="Persson P."/>
            <person name="Tunlid A."/>
        </authorList>
    </citation>
    <scope>NUCLEOTIDE SEQUENCE [LARGE SCALE GENOMIC DNA]</scope>
    <source>
        <strain evidence="2 3">CBS 101986</strain>
    </source>
</reference>
<accession>A0A8H5EU52</accession>
<feature type="compositionally biased region" description="Polar residues" evidence="1">
    <location>
        <begin position="13"/>
        <end position="24"/>
    </location>
</feature>
<evidence type="ECO:0000256" key="1">
    <source>
        <dbReference type="SAM" id="MobiDB-lite"/>
    </source>
</evidence>
<comment type="caution">
    <text evidence="2">The sequence shown here is derived from an EMBL/GenBank/DDBJ whole genome shotgun (WGS) entry which is preliminary data.</text>
</comment>
<name>A0A8H5EU52_9AGAR</name>
<proteinExistence type="predicted"/>
<protein>
    <submittedName>
        <fullName evidence="2">Uncharacterized protein</fullName>
    </submittedName>
</protein>